<evidence type="ECO:0000313" key="1">
    <source>
        <dbReference type="EMBL" id="CAA7050874.1"/>
    </source>
</evidence>
<proteinExistence type="predicted"/>
<gene>
    <name evidence="1" type="ORF">MERR_LOCUS38109</name>
</gene>
<comment type="caution">
    <text evidence="1">The sequence shown here is derived from an EMBL/GenBank/DDBJ whole genome shotgun (WGS) entry which is preliminary data.</text>
</comment>
<evidence type="ECO:0000313" key="2">
    <source>
        <dbReference type="Proteomes" id="UP000467841"/>
    </source>
</evidence>
<protein>
    <submittedName>
        <fullName evidence="1">Uncharacterized protein</fullName>
    </submittedName>
</protein>
<dbReference type="EMBL" id="CACVBM020001460">
    <property type="protein sequence ID" value="CAA7050874.1"/>
    <property type="molecule type" value="Genomic_DNA"/>
</dbReference>
<accession>A0A6D2KCU5</accession>
<name>A0A6D2KCU5_9BRAS</name>
<dbReference type="Proteomes" id="UP000467841">
    <property type="component" value="Unassembled WGS sequence"/>
</dbReference>
<dbReference type="AlphaFoldDB" id="A0A6D2KCU5"/>
<reference evidence="1" key="1">
    <citation type="submission" date="2020-01" db="EMBL/GenBank/DDBJ databases">
        <authorList>
            <person name="Mishra B."/>
        </authorList>
    </citation>
    <scope>NUCLEOTIDE SEQUENCE [LARGE SCALE GENOMIC DNA]</scope>
</reference>
<keyword evidence="2" id="KW-1185">Reference proteome</keyword>
<organism evidence="1 2">
    <name type="scientific">Microthlaspi erraticum</name>
    <dbReference type="NCBI Taxonomy" id="1685480"/>
    <lineage>
        <taxon>Eukaryota</taxon>
        <taxon>Viridiplantae</taxon>
        <taxon>Streptophyta</taxon>
        <taxon>Embryophyta</taxon>
        <taxon>Tracheophyta</taxon>
        <taxon>Spermatophyta</taxon>
        <taxon>Magnoliopsida</taxon>
        <taxon>eudicotyledons</taxon>
        <taxon>Gunneridae</taxon>
        <taxon>Pentapetalae</taxon>
        <taxon>rosids</taxon>
        <taxon>malvids</taxon>
        <taxon>Brassicales</taxon>
        <taxon>Brassicaceae</taxon>
        <taxon>Coluteocarpeae</taxon>
        <taxon>Microthlaspi</taxon>
    </lineage>
</organism>
<sequence length="73" mass="7834">MWSVVGVGRGLGSEVMIWTDHGPLPSWSTVGRARSIKSLYSRLGRSVKAEGSQFPSCPAECVRPAVDQSSVQT</sequence>